<dbReference type="FunFam" id="3.40.605.10:FF:000007">
    <property type="entry name" value="NAD/NADP-dependent betaine aldehyde dehydrogenase"/>
    <property type="match status" value="1"/>
</dbReference>
<protein>
    <submittedName>
        <fullName evidence="8">Betaine-aldehyde dehydrogenase</fullName>
    </submittedName>
</protein>
<evidence type="ECO:0000256" key="1">
    <source>
        <dbReference type="ARBA" id="ARBA00009986"/>
    </source>
</evidence>
<dbReference type="InterPro" id="IPR029510">
    <property type="entry name" value="Ald_DH_CS_GLU"/>
</dbReference>
<dbReference type="EMBL" id="SOCP01000001">
    <property type="protein sequence ID" value="TDV57391.1"/>
    <property type="molecule type" value="Genomic_DNA"/>
</dbReference>
<keyword evidence="3" id="KW-0520">NAD</keyword>
<evidence type="ECO:0000256" key="5">
    <source>
        <dbReference type="PROSITE-ProRule" id="PRU10007"/>
    </source>
</evidence>
<evidence type="ECO:0000256" key="2">
    <source>
        <dbReference type="ARBA" id="ARBA00023002"/>
    </source>
</evidence>
<dbReference type="Gene3D" id="3.40.309.10">
    <property type="entry name" value="Aldehyde Dehydrogenase, Chain A, domain 2"/>
    <property type="match status" value="1"/>
</dbReference>
<dbReference type="PANTHER" id="PTHR43860">
    <property type="entry name" value="BETAINE ALDEHYDE DEHYDROGENASE"/>
    <property type="match status" value="1"/>
</dbReference>
<evidence type="ECO:0000256" key="3">
    <source>
        <dbReference type="ARBA" id="ARBA00023027"/>
    </source>
</evidence>
<name>A0A4V3FV20_9PSEU</name>
<dbReference type="InterPro" id="IPR016163">
    <property type="entry name" value="Ald_DH_C"/>
</dbReference>
<evidence type="ECO:0000313" key="8">
    <source>
        <dbReference type="EMBL" id="TDV57391.1"/>
    </source>
</evidence>
<dbReference type="InterPro" id="IPR016160">
    <property type="entry name" value="Ald_DH_CS_CYS"/>
</dbReference>
<evidence type="ECO:0000256" key="4">
    <source>
        <dbReference type="ARBA" id="ARBA00037921"/>
    </source>
</evidence>
<dbReference type="Gene3D" id="3.40.605.10">
    <property type="entry name" value="Aldehyde Dehydrogenase, Chain A, domain 1"/>
    <property type="match status" value="1"/>
</dbReference>
<comment type="caution">
    <text evidence="8">The sequence shown here is derived from an EMBL/GenBank/DDBJ whole genome shotgun (WGS) entry which is preliminary data.</text>
</comment>
<accession>A0A4V3FV20</accession>
<reference evidence="8 9" key="1">
    <citation type="submission" date="2019-03" db="EMBL/GenBank/DDBJ databases">
        <title>Genomic Encyclopedia of Archaeal and Bacterial Type Strains, Phase II (KMG-II): from individual species to whole genera.</title>
        <authorList>
            <person name="Goeker M."/>
        </authorList>
    </citation>
    <scope>NUCLEOTIDE SEQUENCE [LARGE SCALE GENOMIC DNA]</scope>
    <source>
        <strain evidence="8 9">DSM 45499</strain>
    </source>
</reference>
<dbReference type="PROSITE" id="PS00070">
    <property type="entry name" value="ALDEHYDE_DEHYDR_CYS"/>
    <property type="match status" value="1"/>
</dbReference>
<gene>
    <name evidence="8" type="ORF">CLV71_101262</name>
</gene>
<feature type="active site" evidence="5">
    <location>
        <position position="232"/>
    </location>
</feature>
<dbReference type="RefSeq" id="WP_243866156.1">
    <property type="nucleotide sequence ID" value="NZ_SOCP01000001.1"/>
</dbReference>
<keyword evidence="9" id="KW-1185">Reference proteome</keyword>
<comment type="similarity">
    <text evidence="1 6">Belongs to the aldehyde dehydrogenase family.</text>
</comment>
<evidence type="ECO:0000256" key="6">
    <source>
        <dbReference type="RuleBase" id="RU003345"/>
    </source>
</evidence>
<comment type="pathway">
    <text evidence="4">Amine and polyamine biosynthesis; betaine biosynthesis via choline pathway; betaine from betaine aldehyde: step 1/1.</text>
</comment>
<dbReference type="SUPFAM" id="SSF53720">
    <property type="entry name" value="ALDH-like"/>
    <property type="match status" value="1"/>
</dbReference>
<keyword evidence="2 6" id="KW-0560">Oxidoreductase</keyword>
<evidence type="ECO:0000259" key="7">
    <source>
        <dbReference type="Pfam" id="PF00171"/>
    </source>
</evidence>
<dbReference type="InterPro" id="IPR015590">
    <property type="entry name" value="Aldehyde_DH_dom"/>
</dbReference>
<dbReference type="InterPro" id="IPR016162">
    <property type="entry name" value="Ald_DH_N"/>
</dbReference>
<dbReference type="InterPro" id="IPR016161">
    <property type="entry name" value="Ald_DH/histidinol_DH"/>
</dbReference>
<sequence>MSKRDIINPFNQAVIATLEDATPADALAAVRAARRAFDAGEWPQWTPVHRAELLREVADLLARNKSDLARWETVDTGKTLVESEIDVDDVVSVFRYYADLATRDHTRTVDAGPGVVSQVRYEPVGVCVLITPWNYPLLQASWKVAPALAAGNTMVVKPSEVTPLTTIKLVELIEQAGVPAGVVNLVLGAGPEVGPVLTSAPEVDLVSFTGGLRTGQTIMRSAADTVKKIALELGGKNPNIVFADADFEAAVDHALTGVFLHAGQVCSAGTRLIVHEELHDAFVAELVRRAENIQLGNGLAPDSRSGPLVSAEHRAKVERHVAQGLAEGATLLTGGRRPDDPELQAGFFYLPTIFDHCRRDMSIVQEETFGPILTVETFTTEDEAVELGNDTDYGLAGAVWTADRERGRRVARRLRHGTVWINDFGPYLPGAEWGGFKRSGIGRELGPTGLAEYQEAKHVYENTSPCAENWFG</sequence>
<organism evidence="8 9">
    <name type="scientific">Actinophytocola oryzae</name>
    <dbReference type="NCBI Taxonomy" id="502181"/>
    <lineage>
        <taxon>Bacteria</taxon>
        <taxon>Bacillati</taxon>
        <taxon>Actinomycetota</taxon>
        <taxon>Actinomycetes</taxon>
        <taxon>Pseudonocardiales</taxon>
        <taxon>Pseudonocardiaceae</taxon>
    </lineage>
</organism>
<dbReference type="FunFam" id="3.40.309.10:FF:000012">
    <property type="entry name" value="Betaine aldehyde dehydrogenase"/>
    <property type="match status" value="1"/>
</dbReference>
<feature type="domain" description="Aldehyde dehydrogenase" evidence="7">
    <location>
        <begin position="4"/>
        <end position="459"/>
    </location>
</feature>
<dbReference type="Proteomes" id="UP000294927">
    <property type="component" value="Unassembled WGS sequence"/>
</dbReference>
<proteinExistence type="inferred from homology"/>
<dbReference type="PANTHER" id="PTHR43860:SF2">
    <property type="entry name" value="BETAINE ALDEHYDE DEHYDROGENASE-RELATED"/>
    <property type="match status" value="1"/>
</dbReference>
<evidence type="ECO:0000313" key="9">
    <source>
        <dbReference type="Proteomes" id="UP000294927"/>
    </source>
</evidence>
<dbReference type="PROSITE" id="PS00687">
    <property type="entry name" value="ALDEHYDE_DEHYDR_GLU"/>
    <property type="match status" value="1"/>
</dbReference>
<dbReference type="AlphaFoldDB" id="A0A4V3FV20"/>
<dbReference type="GO" id="GO:0016620">
    <property type="term" value="F:oxidoreductase activity, acting on the aldehyde or oxo group of donors, NAD or NADP as acceptor"/>
    <property type="evidence" value="ECO:0007669"/>
    <property type="project" value="InterPro"/>
</dbReference>
<dbReference type="Pfam" id="PF00171">
    <property type="entry name" value="Aldedh"/>
    <property type="match status" value="1"/>
</dbReference>